<reference evidence="3" key="2">
    <citation type="submission" date="2020-05" db="UniProtKB">
        <authorList>
            <consortium name="EnsemblMetazoa"/>
        </authorList>
    </citation>
    <scope>IDENTIFICATION</scope>
    <source>
        <strain evidence="3">wikel</strain>
    </source>
</reference>
<reference evidence="2 4" key="1">
    <citation type="submission" date="2008-03" db="EMBL/GenBank/DDBJ databases">
        <title>Annotation of Ixodes scapularis.</title>
        <authorList>
            <consortium name="Ixodes scapularis Genome Project Consortium"/>
            <person name="Caler E."/>
            <person name="Hannick L.I."/>
            <person name="Bidwell S."/>
            <person name="Joardar V."/>
            <person name="Thiagarajan M."/>
            <person name="Amedeo P."/>
            <person name="Galinsky K.J."/>
            <person name="Schobel S."/>
            <person name="Inman J."/>
            <person name="Hostetler J."/>
            <person name="Miller J."/>
            <person name="Hammond M."/>
            <person name="Megy K."/>
            <person name="Lawson D."/>
            <person name="Kodira C."/>
            <person name="Sutton G."/>
            <person name="Meyer J."/>
            <person name="Hill C.A."/>
            <person name="Birren B."/>
            <person name="Nene V."/>
            <person name="Collins F."/>
            <person name="Alarcon-Chaidez F."/>
            <person name="Wikel S."/>
            <person name="Strausberg R."/>
        </authorList>
    </citation>
    <scope>NUCLEOTIDE SEQUENCE [LARGE SCALE GENOMIC DNA]</scope>
    <source>
        <strain evidence="4">Wikel</strain>
        <strain evidence="2">Wikel colony</strain>
    </source>
</reference>
<dbReference type="PaxDb" id="6945-B7PRV0"/>
<dbReference type="InParanoid" id="B7PRV0"/>
<feature type="transmembrane region" description="Helical" evidence="1">
    <location>
        <begin position="53"/>
        <end position="76"/>
    </location>
</feature>
<dbReference type="STRING" id="6945.B7PRV0"/>
<dbReference type="VEuPathDB" id="VectorBase:ISCW019464"/>
<proteinExistence type="predicted"/>
<protein>
    <submittedName>
        <fullName evidence="2 3">Uncharacterized protein</fullName>
    </submittedName>
</protein>
<dbReference type="EMBL" id="ABJB010670046">
    <property type="status" value="NOT_ANNOTATED_CDS"/>
    <property type="molecule type" value="Genomic_DNA"/>
</dbReference>
<dbReference type="VEuPathDB" id="VectorBase:ISCI019464"/>
<keyword evidence="1" id="KW-0472">Membrane</keyword>
<keyword evidence="1" id="KW-1133">Transmembrane helix</keyword>
<evidence type="ECO:0000313" key="3">
    <source>
        <dbReference type="EnsemblMetazoa" id="ISCW019464-PA"/>
    </source>
</evidence>
<accession>B7PRV0</accession>
<organism>
    <name type="scientific">Ixodes scapularis</name>
    <name type="common">Black-legged tick</name>
    <name type="synonym">Deer tick</name>
    <dbReference type="NCBI Taxonomy" id="6945"/>
    <lineage>
        <taxon>Eukaryota</taxon>
        <taxon>Metazoa</taxon>
        <taxon>Ecdysozoa</taxon>
        <taxon>Arthropoda</taxon>
        <taxon>Chelicerata</taxon>
        <taxon>Arachnida</taxon>
        <taxon>Acari</taxon>
        <taxon>Parasitiformes</taxon>
        <taxon>Ixodida</taxon>
        <taxon>Ixodoidea</taxon>
        <taxon>Ixodidae</taxon>
        <taxon>Ixodinae</taxon>
        <taxon>Ixodes</taxon>
    </lineage>
</organism>
<evidence type="ECO:0000256" key="1">
    <source>
        <dbReference type="SAM" id="Phobius"/>
    </source>
</evidence>
<sequence length="229" mass="24862">MTNCSGLRTRRQVCLRDPCPCFFRCVQLPEELSDWSVPYEPIPSAVVRQGTSAFVRVALAKVTGLLAAVGAGFLLYNGLLASQGERPLSRFPGPLYQAGWDERWPGLVLKRRQGSSSNGSPGASAGTGGGNVQRLLRTLAAVNYPEQLFQVLRVYDQTCKQRVVCEVHQFLASKGSAGFLLTLLSPQVPGMSKYRGASAKGLRNENCAFAFRGCPDSLGQRLLKIIGLR</sequence>
<gene>
    <name evidence="2" type="ORF">IscW_ISCW019464</name>
</gene>
<dbReference type="AlphaFoldDB" id="B7PRV0"/>
<dbReference type="Proteomes" id="UP000001555">
    <property type="component" value="Unassembled WGS sequence"/>
</dbReference>
<keyword evidence="1" id="KW-0812">Transmembrane</keyword>
<dbReference type="EMBL" id="DS775215">
    <property type="protein sequence ID" value="EEC09322.1"/>
    <property type="molecule type" value="Genomic_DNA"/>
</dbReference>
<dbReference type="HOGENOM" id="CLU_1210963_0_0_1"/>
<evidence type="ECO:0000313" key="2">
    <source>
        <dbReference type="EMBL" id="EEC09322.1"/>
    </source>
</evidence>
<name>B7PRV0_IXOSC</name>
<dbReference type="EnsemblMetazoa" id="ISCW019464-RA">
    <property type="protein sequence ID" value="ISCW019464-PA"/>
    <property type="gene ID" value="ISCW019464"/>
</dbReference>
<keyword evidence="4" id="KW-1185">Reference proteome</keyword>
<evidence type="ECO:0000313" key="4">
    <source>
        <dbReference type="Proteomes" id="UP000001555"/>
    </source>
</evidence>